<keyword evidence="2" id="KW-1185">Reference proteome</keyword>
<evidence type="ECO:0000313" key="2">
    <source>
        <dbReference type="Proteomes" id="UP001595897"/>
    </source>
</evidence>
<sequence>MEKVVFALEIEDGWPPLGAEGVWCKKIGEHYQLDNIPFFIQGLAVGDLFSACPDPVNKHIFEFEVLKESGHSVISILNNIDLDLEGFLGSVKALGCSFEQFKQYSLTVIDAPPDIEIDRLNKLIDQYEDLGIDFAFPVWRFE</sequence>
<gene>
    <name evidence="1" type="ORF">ACFO4O_15320</name>
</gene>
<dbReference type="Proteomes" id="UP001595897">
    <property type="component" value="Unassembled WGS sequence"/>
</dbReference>
<accession>A0ABV9M0U0</accession>
<evidence type="ECO:0000313" key="1">
    <source>
        <dbReference type="EMBL" id="MFC4701530.1"/>
    </source>
</evidence>
<name>A0ABV9M0U0_9ALTE</name>
<proteinExistence type="predicted"/>
<dbReference type="InterPro" id="IPR025361">
    <property type="entry name" value="DUF4265"/>
</dbReference>
<reference evidence="2" key="1">
    <citation type="journal article" date="2019" name="Int. J. Syst. Evol. Microbiol.">
        <title>The Global Catalogue of Microorganisms (GCM) 10K type strain sequencing project: providing services to taxonomists for standard genome sequencing and annotation.</title>
        <authorList>
            <consortium name="The Broad Institute Genomics Platform"/>
            <consortium name="The Broad Institute Genome Sequencing Center for Infectious Disease"/>
            <person name="Wu L."/>
            <person name="Ma J."/>
        </authorList>
    </citation>
    <scope>NUCLEOTIDE SEQUENCE [LARGE SCALE GENOMIC DNA]</scope>
    <source>
        <strain evidence="2">KACC 12507</strain>
    </source>
</reference>
<dbReference type="Pfam" id="PF14085">
    <property type="entry name" value="DUF4265"/>
    <property type="match status" value="1"/>
</dbReference>
<organism evidence="1 2">
    <name type="scientific">Glaciecola siphonariae</name>
    <dbReference type="NCBI Taxonomy" id="521012"/>
    <lineage>
        <taxon>Bacteria</taxon>
        <taxon>Pseudomonadati</taxon>
        <taxon>Pseudomonadota</taxon>
        <taxon>Gammaproteobacteria</taxon>
        <taxon>Alteromonadales</taxon>
        <taxon>Alteromonadaceae</taxon>
        <taxon>Glaciecola</taxon>
    </lineage>
</organism>
<comment type="caution">
    <text evidence="1">The sequence shown here is derived from an EMBL/GenBank/DDBJ whole genome shotgun (WGS) entry which is preliminary data.</text>
</comment>
<protein>
    <submittedName>
        <fullName evidence="1">DUF4265 domain-containing protein</fullName>
    </submittedName>
</protein>
<dbReference type="RefSeq" id="WP_382410098.1">
    <property type="nucleotide sequence ID" value="NZ_JBHSGU010000017.1"/>
</dbReference>
<dbReference type="EMBL" id="JBHSGU010000017">
    <property type="protein sequence ID" value="MFC4701530.1"/>
    <property type="molecule type" value="Genomic_DNA"/>
</dbReference>